<sequence length="388" mass="44448">MALRCKRKNDCDVVGDDAFDSNGTNLRIYPSKLFYQELQNENDESTCFVSKIVYNEIFVNGLDAGNFINMGKVSHDNDCSNLVCNFNPRSSLAFLFGRHCFAVDCYSVESCKTKSLEAKHESATSIPTVIFYLHKNYRNISQNKIEILTQNLKKCYAGNTFQGLIVDKLNKDQKYSVINSKSMEQCVATCCDSDFCDLAFLNGSKCYNVRCQNIKDCVVKMDHNQRPWQSMTYMVRNTRDITELAILNQCQNYSQNMLENYTFTSVPVSTLRFLGLVKSVEDCATKCCSRYYCDTIYIIGYSCYGLMCGEKLAMCNYTKTEPGSFPSLIIFNLKFEERTKRIYFLVEYTIVGILIFGACVVGITITVKMCIQRSRAKEMYRSFRTTED</sequence>
<organism evidence="6 7">
    <name type="scientific">Thelohanellus kitauei</name>
    <name type="common">Myxosporean</name>
    <dbReference type="NCBI Taxonomy" id="669202"/>
    <lineage>
        <taxon>Eukaryota</taxon>
        <taxon>Metazoa</taxon>
        <taxon>Cnidaria</taxon>
        <taxon>Myxozoa</taxon>
        <taxon>Myxosporea</taxon>
        <taxon>Bivalvulida</taxon>
        <taxon>Platysporina</taxon>
        <taxon>Myxobolidae</taxon>
        <taxon>Thelohanellus</taxon>
    </lineage>
</organism>
<name>A0A0C2MGH2_THEKT</name>
<keyword evidence="2 4" id="KW-0472">Membrane</keyword>
<evidence type="ECO:0000256" key="1">
    <source>
        <dbReference type="ARBA" id="ARBA00004370"/>
    </source>
</evidence>
<dbReference type="PANTHER" id="PTHR46182">
    <property type="entry name" value="FI19480P1"/>
    <property type="match status" value="1"/>
</dbReference>
<comment type="subcellular location">
    <subcellularLocation>
        <location evidence="1">Membrane</location>
    </subcellularLocation>
</comment>
<dbReference type="GO" id="GO:0001764">
    <property type="term" value="P:neuron migration"/>
    <property type="evidence" value="ECO:0007669"/>
    <property type="project" value="TreeGrafter"/>
</dbReference>
<evidence type="ECO:0000313" key="6">
    <source>
        <dbReference type="EMBL" id="KII60796.1"/>
    </source>
</evidence>
<reference evidence="6 7" key="1">
    <citation type="journal article" date="2014" name="Genome Biol. Evol.">
        <title>The genome of the myxosporean Thelohanellus kitauei shows adaptations to nutrient acquisition within its fish host.</title>
        <authorList>
            <person name="Yang Y."/>
            <person name="Xiong J."/>
            <person name="Zhou Z."/>
            <person name="Huo F."/>
            <person name="Miao W."/>
            <person name="Ran C."/>
            <person name="Liu Y."/>
            <person name="Zhang J."/>
            <person name="Feng J."/>
            <person name="Wang M."/>
            <person name="Wang M."/>
            <person name="Wang L."/>
            <person name="Yao B."/>
        </authorList>
    </citation>
    <scope>NUCLEOTIDE SEQUENCE [LARGE SCALE GENOMIC DNA]</scope>
    <source>
        <strain evidence="6">Wuqing</strain>
    </source>
</reference>
<evidence type="ECO:0000256" key="3">
    <source>
        <dbReference type="ARBA" id="ARBA00023180"/>
    </source>
</evidence>
<proteinExistence type="predicted"/>
<dbReference type="InterPro" id="IPR013980">
    <property type="entry name" value="MANSC_dom"/>
</dbReference>
<accession>A0A0C2MGH2</accession>
<keyword evidence="3" id="KW-0325">Glycoprotein</keyword>
<gene>
    <name evidence="6" type="ORF">RF11_16270</name>
</gene>
<dbReference type="Proteomes" id="UP000031668">
    <property type="component" value="Unassembled WGS sequence"/>
</dbReference>
<keyword evidence="7" id="KW-1185">Reference proteome</keyword>
<dbReference type="OrthoDB" id="536372at2759"/>
<protein>
    <recommendedName>
        <fullName evidence="5">MANSC domain-containing protein</fullName>
    </recommendedName>
</protein>
<dbReference type="AlphaFoldDB" id="A0A0C2MGH2"/>
<comment type="caution">
    <text evidence="6">The sequence shown here is derived from an EMBL/GenBank/DDBJ whole genome shotgun (WGS) entry which is preliminary data.</text>
</comment>
<dbReference type="Pfam" id="PF23597">
    <property type="entry name" value="KIAA0319_N"/>
    <property type="match status" value="2"/>
</dbReference>
<evidence type="ECO:0000256" key="2">
    <source>
        <dbReference type="ARBA" id="ARBA00023136"/>
    </source>
</evidence>
<feature type="transmembrane region" description="Helical" evidence="4">
    <location>
        <begin position="342"/>
        <end position="371"/>
    </location>
</feature>
<dbReference type="GO" id="GO:0016020">
    <property type="term" value="C:membrane"/>
    <property type="evidence" value="ECO:0007669"/>
    <property type="project" value="UniProtKB-SubCell"/>
</dbReference>
<evidence type="ECO:0000259" key="5">
    <source>
        <dbReference type="Pfam" id="PF23597"/>
    </source>
</evidence>
<dbReference type="PANTHER" id="PTHR46182:SF2">
    <property type="entry name" value="FI19480P1"/>
    <property type="match status" value="1"/>
</dbReference>
<keyword evidence="4" id="KW-1133">Transmembrane helix</keyword>
<evidence type="ECO:0000256" key="4">
    <source>
        <dbReference type="SAM" id="Phobius"/>
    </source>
</evidence>
<feature type="domain" description="MANSC" evidence="5">
    <location>
        <begin position="153"/>
        <end position="224"/>
    </location>
</feature>
<keyword evidence="4" id="KW-0812">Transmembrane</keyword>
<dbReference type="EMBL" id="JWZT01005430">
    <property type="protein sequence ID" value="KII60796.1"/>
    <property type="molecule type" value="Genomic_DNA"/>
</dbReference>
<evidence type="ECO:0000313" key="7">
    <source>
        <dbReference type="Proteomes" id="UP000031668"/>
    </source>
</evidence>
<dbReference type="InterPro" id="IPR029865">
    <property type="entry name" value="KIAA0319-like"/>
</dbReference>
<dbReference type="GO" id="GO:0031410">
    <property type="term" value="C:cytoplasmic vesicle"/>
    <property type="evidence" value="ECO:0007669"/>
    <property type="project" value="TreeGrafter"/>
</dbReference>
<feature type="domain" description="MANSC" evidence="5">
    <location>
        <begin position="249"/>
        <end position="332"/>
    </location>
</feature>